<evidence type="ECO:0000313" key="2">
    <source>
        <dbReference type="EMBL" id="MEN1946335.1"/>
    </source>
</evidence>
<accession>A0ABU9W2W0</accession>
<evidence type="ECO:0000259" key="1">
    <source>
        <dbReference type="Pfam" id="PF12697"/>
    </source>
</evidence>
<gene>
    <name evidence="2" type="ORF">WJX64_07255</name>
</gene>
<dbReference type="PANTHER" id="PTHR43798">
    <property type="entry name" value="MONOACYLGLYCEROL LIPASE"/>
    <property type="match status" value="1"/>
</dbReference>
<feature type="domain" description="AB hydrolase-1" evidence="1">
    <location>
        <begin position="42"/>
        <end position="232"/>
    </location>
</feature>
<dbReference type="InterPro" id="IPR029058">
    <property type="entry name" value="AB_hydrolase_fold"/>
</dbReference>
<comment type="caution">
    <text evidence="2">The sequence shown here is derived from an EMBL/GenBank/DDBJ whole genome shotgun (WGS) entry which is preliminary data.</text>
</comment>
<proteinExistence type="predicted"/>
<dbReference type="Pfam" id="PF12697">
    <property type="entry name" value="Abhydrolase_6"/>
    <property type="match status" value="1"/>
</dbReference>
<organism evidence="2 3">
    <name type="scientific">Leifsonia stereocauli</name>
    <dbReference type="NCBI Taxonomy" id="3134136"/>
    <lineage>
        <taxon>Bacteria</taxon>
        <taxon>Bacillati</taxon>
        <taxon>Actinomycetota</taxon>
        <taxon>Actinomycetes</taxon>
        <taxon>Micrococcales</taxon>
        <taxon>Microbacteriaceae</taxon>
        <taxon>Leifsonia</taxon>
    </lineage>
</organism>
<dbReference type="SUPFAM" id="SSF53474">
    <property type="entry name" value="alpha/beta-Hydrolases"/>
    <property type="match status" value="1"/>
</dbReference>
<dbReference type="PANTHER" id="PTHR43798:SF33">
    <property type="entry name" value="HYDROLASE, PUTATIVE (AFU_ORTHOLOGUE AFUA_2G14860)-RELATED"/>
    <property type="match status" value="1"/>
</dbReference>
<sequence>MPRPPRSRIRRAQPPLTRTTTFTDDGLTLIVKESVSVSGRPFVLVHGIGVASRYYGPLATALLTRGPVFVVELPGMGAAPEPRDPLPMARYGSLIARWLEASGITDAVLVGHSMGAQVVVEAALQHPAAVGHAVLIGTVTDVAEQTLPRQMLRLAQDTLRERPDVNWIVATDYLRCGPRWMLKQAPVMVAYPMLERAAGLRMPVLALRGEHDPICSEAWNRRLAETIPDSAHHTLKRQAHVGMYVDAATPAALIVQFAGIAIGVDETVEAGSDGGVVLEGRAGAR</sequence>
<evidence type="ECO:0000313" key="3">
    <source>
        <dbReference type="Proteomes" id="UP001425155"/>
    </source>
</evidence>
<dbReference type="GO" id="GO:0016787">
    <property type="term" value="F:hydrolase activity"/>
    <property type="evidence" value="ECO:0007669"/>
    <property type="project" value="UniProtKB-KW"/>
</dbReference>
<keyword evidence="3" id="KW-1185">Reference proteome</keyword>
<name>A0ABU9W2W0_9MICO</name>
<dbReference type="InterPro" id="IPR000073">
    <property type="entry name" value="AB_hydrolase_1"/>
</dbReference>
<protein>
    <submittedName>
        <fullName evidence="2">Alpha/beta hydrolase</fullName>
    </submittedName>
</protein>
<dbReference type="Gene3D" id="3.40.50.1820">
    <property type="entry name" value="alpha/beta hydrolase"/>
    <property type="match status" value="1"/>
</dbReference>
<dbReference type="InterPro" id="IPR050266">
    <property type="entry name" value="AB_hydrolase_sf"/>
</dbReference>
<reference evidence="2 3" key="1">
    <citation type="submission" date="2024-03" db="EMBL/GenBank/DDBJ databases">
        <title>YIM 134122 draft genome.</title>
        <authorList>
            <person name="Zuo S."/>
            <person name="Xiong L."/>
        </authorList>
    </citation>
    <scope>NUCLEOTIDE SEQUENCE [LARGE SCALE GENOMIC DNA]</scope>
    <source>
        <strain evidence="2 3">YIM 134122</strain>
    </source>
</reference>
<dbReference type="RefSeq" id="WP_342112785.1">
    <property type="nucleotide sequence ID" value="NZ_JBCAUN010000001.1"/>
</dbReference>
<keyword evidence="2" id="KW-0378">Hydrolase</keyword>
<dbReference type="EMBL" id="JBCLVG010000001">
    <property type="protein sequence ID" value="MEN1946335.1"/>
    <property type="molecule type" value="Genomic_DNA"/>
</dbReference>
<dbReference type="Proteomes" id="UP001425155">
    <property type="component" value="Unassembled WGS sequence"/>
</dbReference>